<evidence type="ECO:0000256" key="12">
    <source>
        <dbReference type="SAM" id="Phobius"/>
    </source>
</evidence>
<feature type="domain" description="Leucine-rich repeat-containing N-terminal plant-type" evidence="13">
    <location>
        <begin position="58"/>
        <end position="95"/>
    </location>
</feature>
<dbReference type="FunFam" id="3.80.10.10:FF:000041">
    <property type="entry name" value="LRR receptor-like serine/threonine-protein kinase ERECTA"/>
    <property type="match status" value="4"/>
</dbReference>
<dbReference type="GO" id="GO:0099402">
    <property type="term" value="P:plant organ development"/>
    <property type="evidence" value="ECO:0007669"/>
    <property type="project" value="UniProtKB-ARBA"/>
</dbReference>
<dbReference type="InterPro" id="IPR046956">
    <property type="entry name" value="RLP23-like"/>
</dbReference>
<evidence type="ECO:0000256" key="4">
    <source>
        <dbReference type="ARBA" id="ARBA00022553"/>
    </source>
</evidence>
<dbReference type="InterPro" id="IPR013210">
    <property type="entry name" value="LRR_N_plant-typ"/>
</dbReference>
<keyword evidence="4" id="KW-0597">Phosphoprotein</keyword>
<dbReference type="InterPro" id="IPR003591">
    <property type="entry name" value="Leu-rich_rpt_typical-subtyp"/>
</dbReference>
<dbReference type="PANTHER" id="PTHR48063">
    <property type="entry name" value="LRR RECEPTOR-LIKE KINASE"/>
    <property type="match status" value="1"/>
</dbReference>
<dbReference type="FunFam" id="3.80.10.10:FF:000221">
    <property type="entry name" value="Leucine-rich repeat receptor-like protein kinase PXL1"/>
    <property type="match status" value="1"/>
</dbReference>
<dbReference type="SUPFAM" id="SSF52058">
    <property type="entry name" value="L domain-like"/>
    <property type="match status" value="2"/>
</dbReference>
<feature type="domain" description="Leucine-rich repeat-containing N-terminal plant-type" evidence="13">
    <location>
        <begin position="971"/>
        <end position="1008"/>
    </location>
</feature>
<evidence type="ECO:0000256" key="2">
    <source>
        <dbReference type="ARBA" id="ARBA00009592"/>
    </source>
</evidence>
<dbReference type="FunFam" id="3.80.10.10:FF:000095">
    <property type="entry name" value="LRR receptor-like serine/threonine-protein kinase GSO1"/>
    <property type="match status" value="3"/>
</dbReference>
<dbReference type="GO" id="GO:0007165">
    <property type="term" value="P:signal transduction"/>
    <property type="evidence" value="ECO:0007669"/>
    <property type="project" value="UniProtKB-ARBA"/>
</dbReference>
<protein>
    <recommendedName>
        <fullName evidence="17">Leucine-rich repeat-containing N-terminal plant-type domain-containing protein</fullName>
    </recommendedName>
</protein>
<organism evidence="15 16">
    <name type="scientific">Zingiber officinale</name>
    <name type="common">Ginger</name>
    <name type="synonym">Amomum zingiber</name>
    <dbReference type="NCBI Taxonomy" id="94328"/>
    <lineage>
        <taxon>Eukaryota</taxon>
        <taxon>Viridiplantae</taxon>
        <taxon>Streptophyta</taxon>
        <taxon>Embryophyta</taxon>
        <taxon>Tracheophyta</taxon>
        <taxon>Spermatophyta</taxon>
        <taxon>Magnoliopsida</taxon>
        <taxon>Liliopsida</taxon>
        <taxon>Zingiberales</taxon>
        <taxon>Zingiberaceae</taxon>
        <taxon>Zingiber</taxon>
    </lineage>
</organism>
<dbReference type="SMART" id="SM00365">
    <property type="entry name" value="LRR_SD22"/>
    <property type="match status" value="12"/>
</dbReference>
<feature type="domain" description="Leucine-rich repeat-containing N-terminal plant-type" evidence="13">
    <location>
        <begin position="1175"/>
        <end position="1212"/>
    </location>
</feature>
<evidence type="ECO:0000256" key="3">
    <source>
        <dbReference type="ARBA" id="ARBA00022475"/>
    </source>
</evidence>
<dbReference type="Proteomes" id="UP000734854">
    <property type="component" value="Unassembled WGS sequence"/>
</dbReference>
<dbReference type="FunFam" id="3.80.10.10:FF:000111">
    <property type="entry name" value="LRR receptor-like serine/threonine-protein kinase ERECTA"/>
    <property type="match status" value="2"/>
</dbReference>
<dbReference type="Pfam" id="PF00560">
    <property type="entry name" value="LRR_1"/>
    <property type="match status" value="18"/>
</dbReference>
<dbReference type="Pfam" id="PF13855">
    <property type="entry name" value="LRR_8"/>
    <property type="match status" value="4"/>
</dbReference>
<evidence type="ECO:0000256" key="1">
    <source>
        <dbReference type="ARBA" id="ARBA00004251"/>
    </source>
</evidence>
<keyword evidence="9 12" id="KW-1133">Transmembrane helix</keyword>
<feature type="domain" description="Disease resistance R13L4/SHOC-2-like LRR" evidence="14">
    <location>
        <begin position="2338"/>
        <end position="2508"/>
    </location>
</feature>
<keyword evidence="10 12" id="KW-0472">Membrane</keyword>
<dbReference type="Pfam" id="PF23598">
    <property type="entry name" value="LRR_14"/>
    <property type="match status" value="3"/>
</dbReference>
<dbReference type="PROSITE" id="PS51450">
    <property type="entry name" value="LRR"/>
    <property type="match status" value="7"/>
</dbReference>
<gene>
    <name evidence="15" type="ORF">ZIOFF_052460</name>
</gene>
<evidence type="ECO:0000256" key="8">
    <source>
        <dbReference type="ARBA" id="ARBA00022737"/>
    </source>
</evidence>
<feature type="domain" description="Leucine-rich repeat-containing N-terminal plant-type" evidence="13">
    <location>
        <begin position="2083"/>
        <end position="2120"/>
    </location>
</feature>
<keyword evidence="8" id="KW-0677">Repeat</keyword>
<reference evidence="15 16" key="1">
    <citation type="submission" date="2020-08" db="EMBL/GenBank/DDBJ databases">
        <title>Plant Genome Project.</title>
        <authorList>
            <person name="Zhang R.-G."/>
        </authorList>
    </citation>
    <scope>NUCLEOTIDE SEQUENCE [LARGE SCALE GENOMIC DNA]</scope>
    <source>
        <tissue evidence="15">Rhizome</tissue>
    </source>
</reference>
<keyword evidence="7" id="KW-0732">Signal</keyword>
<sequence>MAEAWRSRLRFREPWLLHHPHHCYNLYLLRLCWLIILAFFFMEVAGVEGRMSSKGCLQRERDALLLFKSAIKDPSARLSSWHAQVDCCAWNGVVCRNRTGSVQVAELNLGNPTGYQEETALRGEPLHPSLLSLTHLQRLDLSYNDFEGTQIPPLVGSLHKLRYLNLSLSHIGGTIPPHLGNLTNLRHLDLSGSEFSGTIPPHLGNLTNLLYLDLSLNYYVEGGHSLDWLSNLSSLIYLGMSYMNLSIASHNLISAVNMLPSLQQLNVAGSGINNIPLSLSFHLNLTFLTTLDLSQNFFNSSFPNWLWNLTSLSSLGLEDCGIQGTLPIEISNLISLTLLDLSSNLLSGPLPDTLWKLKHLTDLGLSFNFLGNSLPMGIMNLSSLSRLYLDNCSLIGPIPSELGNLTTLNELSLESNLLSGLIPHEIGKLVNLEYLDLSINSFEGDITEFHLSNLTKLNTLSLSGITIAIDHNWNPPFQLQVIGLGSCKLGPRLPTWLHSQKSIVAIHLHNTSIEDNLPEWFWNSLSIVKFLDLSNNKINGTLPSSLENLTELVSLYLGSNLLEGPIPHLPPNIQFLDLSLNAFSGPLSPTLFTPNLYSLLLSHNHIIGSIPSNVCNCHSLERLDLSNNKFSGEIPQCWQEGTRLQVILLASNMFFGEIPSSLGNLMELVFLHLNNNSLIGHLPSSLQNCKQLVIVDFGDNNFSGKIPLWIGQSWQQLRILRLSSNMFHGNIDPQLGHLRYLQIIDLANNTLSGSIPHSFGNLSTMISTSAKQLPNPANISLIFIEDPAYEEMESITLVTKGDKLTFSSILYLVKSIDLSNNDLTDEIPEELGQLVELNTLNLSRNHFKGKIPDSIGRMSSLETLDLSFNNLSGDIPQGLSQLNALNHLNLSYNNLSGNIPSGNQLQTLDDASIYIEAWRSRLRFHEPWPPHHPHHCYNLYLVRLFWLIILAFFFMEVAGVEGRVSSKGCLQRERDALLLFKSAIKDPSARLSSWHAQVDCCAWTGVVCHNRTGSIRVAELNLQNPNAYQYQLNESDTALRGAFIEDLSDEEMESITLVTKGDKLTFSSILYLVKSIDLSKNDLTDEIPEELGHLVELNTLNLSRNHFKGKIPDSIGRMSSLETLDLSFNNLSGDIPQGNQLQTLDDASIYIGNLYLCGDLVAGVEGRVSSKGCLQRERDALLLFKSAIKDPSARLSSWHAQVDCYAWTGVVCHNRTGSIRVAELNLQNPNAYQLNDESDTALRGELLHPSLLSLKHLQSLNLSGNDFEATQIPPLIGSLHKLRYLDLSESNFSGILPPHIGNLTHLLHLDLMSYHYPYSATLVYSLDWLSGLSSLIYLDLSFLDLSAASHNLVSTVNMLPSLQQLNLYDCRIKNIPLSLDCHLNLTSLASLNLGMNNFNSSFPNWLWNLTSLLSLQLAGSIIQGALPNEIGNLIGLTHLYLDWNLLSGPLPDMLWKLKHLRYLDLSYTLLGNSLPMGIMNLSSLSALYLDNCSLISPIPSELGNLTTLNELSLESNLLSGLIPHEIWKLVNLEHLDLSSNSFEGDITEFHLSNLTKLNTLYLSGITIAIDHNWNPPFQLQVIGLGSCKLGPRLPTWLSSQKSIVAFNLHNTSIEDNLPEWFWNSLSIVEVLDLSHNKISGTLPASLENLTKLLSLSLDSNLLEGPIPHLPPNLVFLDLSLNAFSGPLSPTLFTPNLYSLLLSHNHIIGSMPSNVCNCHSLERLDLSNNKFSGEIPQCWQEGTGLQVILLASNMFFGEIPSSLGNLMELVFLHLNNNSLIGHLPSSLQNCKQLVIVDFGDNKLSGKIPLWIGQSWQQLRILRLSSNMFHGNIDPQLGHLRYLQIIDLANNTLSGSIPHSFGNFSTMISTSAKQLPHPDSIPLIFIEDPAYEEMESITLVTKGDKLTFSSILYLMKSIDLSNNDLTDEIPEELGQLVELNTLNLSRNHFKGKIPDSIGRMSSLETLDLSFNNLSGDIPQGLSQLNALDHLNLSYNNLSGNIPSGNQLQTLDDASIYIGNLYLCGDLIMPEAWRSRLRFHEPWPPHHPHHCYNLYLVRLFWLIILAFFFMEVAGVEGRVSSKGCLQRERDALLLFKSAIKDPSARLSSWHAQVDCCAWTGVVCHNRTGSIRVAELNLQNPNAYQYQLNESDTALRGELLHPSLLSLTHLHTLNLSFNDFDGTQIPPLIGSLHKLLHLDLSFSNFSGTIPPRLGNLTNLLYLDLRSYNYPYSVTLVHSLDWLSGLSSLIYLDMSYMNLSIASHNLISAVNMLPSLQQLNVAGCGINNIPLSLSFHLNLTSLTTLDLSENFFNSSFPNWLWNLTSLSSLTLSMCEIRGMLPIEIGNLISLTHLDLDWNLLSGPLPDTLWKLKHLTYLLLGFNFLGNSLPMGIMNLSSLSTLFLDNCSLTGPIPSELGNLTTLNTLSLESNLLSGLIPHEIGKLVNLEYLDLSINSFEGDITEFHLSNLTKLNTLFLSGITIAIDHNWNPPFQLQVIRLGSCKLGPRLPTWLRSQKSIMAIVLHNTSIEDNLPEWFWNSLSIVVFLDLSHNKISGTLPASLENLTKLSYLYLHSNLLEGPIPHLPPNLLFLDLSLNAFSGPLSPTLFTPNLYCLLLSHNHIIGSIPSNVCNCHSLERLDLSNNKLSGEIPQCWQEGTRLQRILLASNMLFGKIPSSLGNLMELVFLHLNNNSLIGHLPSSLQNCKQLVIVDFGDNKLSGKIPLWIGQSWQQLRILRLSSNIFHGNIDPQLGHLRYLQIIDLANNTLSGSIPHPFGNFSTMVSTSAKQLPNPGNISGAFIEDLSDEEMESITLVTKGDKLTFSSILYLVKSIDLSKNDLTDEIPEELGHLVELNTLNLSRNHFKGKIPDSIGRMSSLETLDLSFNNLSGDIPQGLSQLNALNHLNLSYNNLSGNIPSGNQLQTLDDASIYIV</sequence>
<comment type="caution">
    <text evidence="15">The sequence shown here is derived from an EMBL/GenBank/DDBJ whole genome shotgun (WGS) entry which is preliminary data.</text>
</comment>
<proteinExistence type="inferred from homology"/>
<dbReference type="GO" id="GO:0009653">
    <property type="term" value="P:anatomical structure morphogenesis"/>
    <property type="evidence" value="ECO:0007669"/>
    <property type="project" value="UniProtKB-ARBA"/>
</dbReference>
<evidence type="ECO:0000256" key="11">
    <source>
        <dbReference type="ARBA" id="ARBA00023180"/>
    </source>
</evidence>
<dbReference type="Gene3D" id="3.80.10.10">
    <property type="entry name" value="Ribonuclease Inhibitor"/>
    <property type="match status" value="12"/>
</dbReference>
<dbReference type="Pfam" id="PF08263">
    <property type="entry name" value="LRRNT_2"/>
    <property type="match status" value="4"/>
</dbReference>
<comment type="similarity">
    <text evidence="2">Belongs to the RLP family.</text>
</comment>
<feature type="transmembrane region" description="Helical" evidence="12">
    <location>
        <begin position="27"/>
        <end position="47"/>
    </location>
</feature>
<dbReference type="InterPro" id="IPR001611">
    <property type="entry name" value="Leu-rich_rpt"/>
</dbReference>
<dbReference type="GO" id="GO:0005886">
    <property type="term" value="C:plasma membrane"/>
    <property type="evidence" value="ECO:0007669"/>
    <property type="project" value="UniProtKB-SubCell"/>
</dbReference>
<dbReference type="FunFam" id="3.80.10.10:FF:000383">
    <property type="entry name" value="Leucine-rich repeat receptor protein kinase EMS1"/>
    <property type="match status" value="1"/>
</dbReference>
<dbReference type="InterPro" id="IPR032675">
    <property type="entry name" value="LRR_dom_sf"/>
</dbReference>
<keyword evidence="3" id="KW-1003">Cell membrane</keyword>
<keyword evidence="11" id="KW-0325">Glycoprotein</keyword>
<comment type="subcellular location">
    <subcellularLocation>
        <location evidence="1">Cell membrane</location>
        <topology evidence="1">Single-pass type I membrane protein</topology>
    </subcellularLocation>
</comment>
<evidence type="ECO:0000313" key="15">
    <source>
        <dbReference type="EMBL" id="KAG6491128.1"/>
    </source>
</evidence>
<evidence type="ECO:0008006" key="17">
    <source>
        <dbReference type="Google" id="ProtNLM"/>
    </source>
</evidence>
<evidence type="ECO:0000256" key="5">
    <source>
        <dbReference type="ARBA" id="ARBA00022614"/>
    </source>
</evidence>
<feature type="domain" description="Disease resistance R13L4/SHOC-2-like LRR" evidence="14">
    <location>
        <begin position="316"/>
        <end position="500"/>
    </location>
</feature>
<dbReference type="EMBL" id="JACMSC010000014">
    <property type="protein sequence ID" value="KAG6491128.1"/>
    <property type="molecule type" value="Genomic_DNA"/>
</dbReference>
<dbReference type="FunFam" id="3.80.10.10:FF:000400">
    <property type="entry name" value="Nuclear pore complex protein NUP107"/>
    <property type="match status" value="1"/>
</dbReference>
<dbReference type="PANTHER" id="PTHR48063:SF90">
    <property type="entry name" value="OS11G0565920 PROTEIN"/>
    <property type="match status" value="1"/>
</dbReference>
<keyword evidence="6 12" id="KW-0812">Transmembrane</keyword>
<evidence type="ECO:0000256" key="6">
    <source>
        <dbReference type="ARBA" id="ARBA00022692"/>
    </source>
</evidence>
<evidence type="ECO:0000259" key="14">
    <source>
        <dbReference type="Pfam" id="PF23598"/>
    </source>
</evidence>
<evidence type="ECO:0000256" key="10">
    <source>
        <dbReference type="ARBA" id="ARBA00023136"/>
    </source>
</evidence>
<evidence type="ECO:0000256" key="7">
    <source>
        <dbReference type="ARBA" id="ARBA00022729"/>
    </source>
</evidence>
<dbReference type="SUPFAM" id="SSF52047">
    <property type="entry name" value="RNI-like"/>
    <property type="match status" value="8"/>
</dbReference>
<keyword evidence="16" id="KW-1185">Reference proteome</keyword>
<evidence type="ECO:0000313" key="16">
    <source>
        <dbReference type="Proteomes" id="UP000734854"/>
    </source>
</evidence>
<feature type="domain" description="Disease resistance R13L4/SHOC-2-like LRR" evidence="14">
    <location>
        <begin position="1428"/>
        <end position="1599"/>
    </location>
</feature>
<dbReference type="InterPro" id="IPR055414">
    <property type="entry name" value="LRR_R13L4/SHOC2-like"/>
</dbReference>
<evidence type="ECO:0000259" key="13">
    <source>
        <dbReference type="Pfam" id="PF08263"/>
    </source>
</evidence>
<keyword evidence="5" id="KW-0433">Leucine-rich repeat</keyword>
<evidence type="ECO:0000256" key="9">
    <source>
        <dbReference type="ARBA" id="ARBA00022989"/>
    </source>
</evidence>
<dbReference type="SMART" id="SM00369">
    <property type="entry name" value="LRR_TYP"/>
    <property type="match status" value="37"/>
</dbReference>
<accession>A0A8J5FNK7</accession>
<name>A0A8J5FNK7_ZINOF</name>